<evidence type="ECO:0000313" key="2">
    <source>
        <dbReference type="EMBL" id="TPX41601.1"/>
    </source>
</evidence>
<dbReference type="Gene3D" id="1.10.167.10">
    <property type="entry name" value="Regulator of G-protein Signalling 4, domain 2"/>
    <property type="match status" value="1"/>
</dbReference>
<name>A0A507CRB4_9FUNG</name>
<dbReference type="VEuPathDB" id="FungiDB:SeMB42_g04936"/>
<gene>
    <name evidence="2" type="ORF">SeLEV6574_g06011</name>
    <name evidence="3" type="ORF">SeMB42_g04936</name>
</gene>
<protein>
    <recommendedName>
        <fullName evidence="6">RGS domain-containing protein</fullName>
    </recommendedName>
</protein>
<accession>A0A507CRB4</accession>
<dbReference type="Proteomes" id="UP000320475">
    <property type="component" value="Unassembled WGS sequence"/>
</dbReference>
<sequence>MHLAQRDDLDTETAEFVYLLPSTRQFLISFGVICIVMIVLTSIAFWQRSRHSPILQNRPTVITLLCSLAALIACVANIEMAYYQSRITSCVLIPPAYSIVCTLMGCSSFGRIRHFYRHYRFHAERAQMSIQDMTRENLTDVSPREISEWKDAFFWKFLAGLVVLACVNDLLILFLSPTYGLSGNERCVQALIFLKPEYAFSWAIMVITYGLVLAWLYHSRAYNDVLGIKADHYINMAGVALVVLIYQIYDLVLWQHHHEWYQQLPPMTLATIASISMHCLSIMLPLWMSYTVSQRINALFKRFLGLIHSQAAEDLVISKKDYQKALRSREFAGKFKICASRMFAVESVSFLLDMIRILDIVQPIPSSSVQKISRRLRSLSSMSQRYADCITQQESTMTMRPRTSTTDDLYEDCLQIINAYFRVRAYMELNLPAQISNEVIQSFDALQRGTDISSSIMNIFRDAIKATSKIVYDNIWPRFAISLSQEEITALNNTSDVPIRYWL</sequence>
<organism evidence="2 5">
    <name type="scientific">Synchytrium endobioticum</name>
    <dbReference type="NCBI Taxonomy" id="286115"/>
    <lineage>
        <taxon>Eukaryota</taxon>
        <taxon>Fungi</taxon>
        <taxon>Fungi incertae sedis</taxon>
        <taxon>Chytridiomycota</taxon>
        <taxon>Chytridiomycota incertae sedis</taxon>
        <taxon>Chytridiomycetes</taxon>
        <taxon>Synchytriales</taxon>
        <taxon>Synchytriaceae</taxon>
        <taxon>Synchytrium</taxon>
    </lineage>
</organism>
<keyword evidence="1" id="KW-1133">Transmembrane helix</keyword>
<feature type="transmembrane region" description="Helical" evidence="1">
    <location>
        <begin position="95"/>
        <end position="112"/>
    </location>
</feature>
<evidence type="ECO:0000313" key="3">
    <source>
        <dbReference type="EMBL" id="TPX42923.1"/>
    </source>
</evidence>
<evidence type="ECO:0000256" key="1">
    <source>
        <dbReference type="SAM" id="Phobius"/>
    </source>
</evidence>
<keyword evidence="1" id="KW-0812">Transmembrane</keyword>
<feature type="transmembrane region" description="Helical" evidence="1">
    <location>
        <begin position="26"/>
        <end position="47"/>
    </location>
</feature>
<dbReference type="Proteomes" id="UP000317494">
    <property type="component" value="Unassembled WGS sequence"/>
</dbReference>
<keyword evidence="4" id="KW-1185">Reference proteome</keyword>
<dbReference type="EMBL" id="QEAN01000216">
    <property type="protein sequence ID" value="TPX42923.1"/>
    <property type="molecule type" value="Genomic_DNA"/>
</dbReference>
<dbReference type="SUPFAM" id="SSF48097">
    <property type="entry name" value="Regulator of G-protein signaling, RGS"/>
    <property type="match status" value="1"/>
</dbReference>
<feature type="transmembrane region" description="Helical" evidence="1">
    <location>
        <begin position="59"/>
        <end position="83"/>
    </location>
</feature>
<dbReference type="AlphaFoldDB" id="A0A507CRB4"/>
<evidence type="ECO:0000313" key="5">
    <source>
        <dbReference type="Proteomes" id="UP000320475"/>
    </source>
</evidence>
<keyword evidence="1" id="KW-0472">Membrane</keyword>
<dbReference type="InterPro" id="IPR036305">
    <property type="entry name" value="RGS_sf"/>
</dbReference>
<reference evidence="4 5" key="1">
    <citation type="journal article" date="2019" name="Sci. Rep.">
        <title>Comparative genomics of chytrid fungi reveal insights into the obligate biotrophic and pathogenic lifestyle of Synchytrium endobioticum.</title>
        <authorList>
            <person name="van de Vossenberg B.T.L.H."/>
            <person name="Warris S."/>
            <person name="Nguyen H.D.T."/>
            <person name="van Gent-Pelzer M.P.E."/>
            <person name="Joly D.L."/>
            <person name="van de Geest H.C."/>
            <person name="Bonants P.J.M."/>
            <person name="Smith D.S."/>
            <person name="Levesque C.A."/>
            <person name="van der Lee T.A.J."/>
        </authorList>
    </citation>
    <scope>NUCLEOTIDE SEQUENCE [LARGE SCALE GENOMIC DNA]</scope>
    <source>
        <strain evidence="2 5">LEV6574</strain>
        <strain evidence="3 4">MB42</strain>
    </source>
</reference>
<dbReference type="EMBL" id="QEAM01000312">
    <property type="protein sequence ID" value="TPX41601.1"/>
    <property type="molecule type" value="Genomic_DNA"/>
</dbReference>
<evidence type="ECO:0000313" key="4">
    <source>
        <dbReference type="Proteomes" id="UP000317494"/>
    </source>
</evidence>
<feature type="transmembrane region" description="Helical" evidence="1">
    <location>
        <begin position="230"/>
        <end position="249"/>
    </location>
</feature>
<feature type="transmembrane region" description="Helical" evidence="1">
    <location>
        <begin position="269"/>
        <end position="292"/>
    </location>
</feature>
<comment type="caution">
    <text evidence="2">The sequence shown here is derived from an EMBL/GenBank/DDBJ whole genome shotgun (WGS) entry which is preliminary data.</text>
</comment>
<evidence type="ECO:0008006" key="6">
    <source>
        <dbReference type="Google" id="ProtNLM"/>
    </source>
</evidence>
<dbReference type="InterPro" id="IPR044926">
    <property type="entry name" value="RGS_subdomain_2"/>
</dbReference>
<feature type="transmembrane region" description="Helical" evidence="1">
    <location>
        <begin position="199"/>
        <end position="218"/>
    </location>
</feature>
<proteinExistence type="predicted"/>
<feature type="transmembrane region" description="Helical" evidence="1">
    <location>
        <begin position="153"/>
        <end position="179"/>
    </location>
</feature>